<proteinExistence type="predicted"/>
<accession>A0A2H0V6F2</accession>
<dbReference type="Gene3D" id="1.10.150.20">
    <property type="entry name" value="5' to 3' exonuclease, C-terminal subdomain"/>
    <property type="match status" value="1"/>
</dbReference>
<evidence type="ECO:0000259" key="1">
    <source>
        <dbReference type="PROSITE" id="PS00716"/>
    </source>
</evidence>
<dbReference type="GO" id="GO:0003677">
    <property type="term" value="F:DNA binding"/>
    <property type="evidence" value="ECO:0007669"/>
    <property type="project" value="InterPro"/>
</dbReference>
<organism evidence="2 3">
    <name type="scientific">Candidatus Falkowbacteria bacterium CG10_big_fil_rev_8_21_14_0_10_39_11</name>
    <dbReference type="NCBI Taxonomy" id="1974565"/>
    <lineage>
        <taxon>Bacteria</taxon>
        <taxon>Candidatus Falkowiibacteriota</taxon>
    </lineage>
</organism>
<dbReference type="InterPro" id="IPR013324">
    <property type="entry name" value="RNA_pol_sigma_r3/r4-like"/>
</dbReference>
<dbReference type="EMBL" id="PFAP01000001">
    <property type="protein sequence ID" value="PIR94684.1"/>
    <property type="molecule type" value="Genomic_DNA"/>
</dbReference>
<feature type="domain" description="RNA polymerase sigma-70" evidence="1">
    <location>
        <begin position="10"/>
        <end position="36"/>
    </location>
</feature>
<dbReference type="Pfam" id="PF03118">
    <property type="entry name" value="RNA_pol_A_CTD"/>
    <property type="match status" value="1"/>
</dbReference>
<gene>
    <name evidence="2" type="ORF">COT97_00065</name>
</gene>
<dbReference type="PRINTS" id="PR00046">
    <property type="entry name" value="SIGMA70FCT"/>
</dbReference>
<dbReference type="GO" id="GO:0006352">
    <property type="term" value="P:DNA-templated transcription initiation"/>
    <property type="evidence" value="ECO:0007669"/>
    <property type="project" value="InterPro"/>
</dbReference>
<dbReference type="SUPFAM" id="SSF47789">
    <property type="entry name" value="C-terminal domain of RNA polymerase alpha subunit"/>
    <property type="match status" value="1"/>
</dbReference>
<dbReference type="InterPro" id="IPR000943">
    <property type="entry name" value="RNA_pol_sigma70"/>
</dbReference>
<dbReference type="PROSITE" id="PS00716">
    <property type="entry name" value="SIGMA70_2"/>
    <property type="match status" value="1"/>
</dbReference>
<reference evidence="3" key="1">
    <citation type="submission" date="2017-09" db="EMBL/GenBank/DDBJ databases">
        <title>Depth-based differentiation of microbial function through sediment-hosted aquifers and enrichment of novel symbionts in the deep terrestrial subsurface.</title>
        <authorList>
            <person name="Probst A.J."/>
            <person name="Ladd B."/>
            <person name="Jarett J.K."/>
            <person name="Geller-Mcgrath D.E."/>
            <person name="Sieber C.M.K."/>
            <person name="Emerson J.B."/>
            <person name="Anantharaman K."/>
            <person name="Thomas B.C."/>
            <person name="Malmstrom R."/>
            <person name="Stieglmeier M."/>
            <person name="Klingl A."/>
            <person name="Woyke T."/>
            <person name="Ryan C.M."/>
            <person name="Banfield J.F."/>
        </authorList>
    </citation>
    <scope>NUCLEOTIDE SEQUENCE [LARGE SCALE GENOMIC DNA]</scope>
</reference>
<comment type="caution">
    <text evidence="2">The sequence shown here is derived from an EMBL/GenBank/DDBJ whole genome shotgun (WGS) entry which is preliminary data.</text>
</comment>
<name>A0A2H0V6F2_9BACT</name>
<dbReference type="GO" id="GO:0003700">
    <property type="term" value="F:DNA-binding transcription factor activity"/>
    <property type="evidence" value="ECO:0007669"/>
    <property type="project" value="InterPro"/>
</dbReference>
<dbReference type="Gene3D" id="1.10.10.10">
    <property type="entry name" value="Winged helix-like DNA-binding domain superfamily/Winged helix DNA-binding domain"/>
    <property type="match status" value="1"/>
</dbReference>
<dbReference type="GO" id="GO:0003899">
    <property type="term" value="F:DNA-directed RNA polymerase activity"/>
    <property type="evidence" value="ECO:0007669"/>
    <property type="project" value="InterPro"/>
</dbReference>
<sequence length="168" mass="19364">MGLVGEEKKTLKQVGAKLLLTEERIRQIEAKALRKLRWRLQKQKLTIIYQPIGNALERELAKRQNEKDQAEVIKTTLVFKPSQFNALFGSIDRLELSVRSANCLYNTDIKLVGELVQMTEAQLLSSKILGRKSLKEIKEVLAEMELSLGIYLDEETKELLKKQRKNLQ</sequence>
<evidence type="ECO:0000313" key="2">
    <source>
        <dbReference type="EMBL" id="PIR94684.1"/>
    </source>
</evidence>
<dbReference type="SUPFAM" id="SSF88659">
    <property type="entry name" value="Sigma3 and sigma4 domains of RNA polymerase sigma factors"/>
    <property type="match status" value="1"/>
</dbReference>
<dbReference type="InterPro" id="IPR036388">
    <property type="entry name" value="WH-like_DNA-bd_sf"/>
</dbReference>
<dbReference type="InterPro" id="IPR007630">
    <property type="entry name" value="RNA_pol_sigma70_r4"/>
</dbReference>
<dbReference type="InterPro" id="IPR011260">
    <property type="entry name" value="RNAP_asu_C"/>
</dbReference>
<dbReference type="AlphaFoldDB" id="A0A2H0V6F2"/>
<dbReference type="Pfam" id="PF04545">
    <property type="entry name" value="Sigma70_r4"/>
    <property type="match status" value="1"/>
</dbReference>
<evidence type="ECO:0000313" key="3">
    <source>
        <dbReference type="Proteomes" id="UP000229901"/>
    </source>
</evidence>
<protein>
    <recommendedName>
        <fullName evidence="1">RNA polymerase sigma-70 domain-containing protein</fullName>
    </recommendedName>
</protein>
<dbReference type="Proteomes" id="UP000229901">
    <property type="component" value="Unassembled WGS sequence"/>
</dbReference>